<comment type="caution">
    <text evidence="8">The sequence shown here is derived from an EMBL/GenBank/DDBJ whole genome shotgun (WGS) entry which is preliminary data.</text>
</comment>
<dbReference type="GO" id="GO:0005886">
    <property type="term" value="C:plasma membrane"/>
    <property type="evidence" value="ECO:0007669"/>
    <property type="project" value="UniProtKB-SubCell"/>
</dbReference>
<keyword evidence="3 6" id="KW-0812">Transmembrane</keyword>
<feature type="domain" description="VTT" evidence="7">
    <location>
        <begin position="69"/>
        <end position="186"/>
    </location>
</feature>
<dbReference type="InterPro" id="IPR015414">
    <property type="entry name" value="TMEM64"/>
</dbReference>
<organism evidence="8 9">
    <name type="scientific">Desulforamulus hydrothermalis Lam5 = DSM 18033</name>
    <dbReference type="NCBI Taxonomy" id="1121428"/>
    <lineage>
        <taxon>Bacteria</taxon>
        <taxon>Bacillati</taxon>
        <taxon>Bacillota</taxon>
        <taxon>Clostridia</taxon>
        <taxon>Eubacteriales</taxon>
        <taxon>Peptococcaceae</taxon>
        <taxon>Desulforamulus</taxon>
    </lineage>
</organism>
<feature type="transmembrane region" description="Helical" evidence="6">
    <location>
        <begin position="196"/>
        <end position="213"/>
    </location>
</feature>
<dbReference type="eggNOG" id="COG0398">
    <property type="taxonomic scope" value="Bacteria"/>
</dbReference>
<dbReference type="Proteomes" id="UP000009315">
    <property type="component" value="Unassembled WGS sequence"/>
</dbReference>
<dbReference type="AlphaFoldDB" id="K8DZ30"/>
<keyword evidence="2 6" id="KW-1003">Cell membrane</keyword>
<accession>K8DZ30</accession>
<feature type="transmembrane region" description="Helical" evidence="6">
    <location>
        <begin position="152"/>
        <end position="176"/>
    </location>
</feature>
<gene>
    <name evidence="8" type="ORF">DESHY_20009</name>
</gene>
<dbReference type="PANTHER" id="PTHR12677:SF55">
    <property type="entry name" value="UNDECAPRENYL PHOSPHATE TRANSPORTER SAOUHSC_00901-RELATED"/>
    <property type="match status" value="1"/>
</dbReference>
<evidence type="ECO:0000256" key="2">
    <source>
        <dbReference type="ARBA" id="ARBA00022475"/>
    </source>
</evidence>
<dbReference type="PANTHER" id="PTHR12677">
    <property type="entry name" value="GOLGI APPARATUS MEMBRANE PROTEIN TVP38-RELATED"/>
    <property type="match status" value="1"/>
</dbReference>
<sequence>MKKYLLPAISFIALTAIATGLWRQDLINIIKAAGSGDVQTAAQIIQDAGATAILISIVINVAISLAGVIPSVFLTGANMLVFGLYGGFLISWAGEVVGAAISFLLYRWGAKSVAKLSTDQWKLSKTVSSLPGTKQVYFLTVLRMAPFIPSGLINLFGAITTVSFANFIIATTAGKLPALILETAFSYNLVTLSKNYLNLGISILVAVLLYFGVKIELNRLRKKHQE</sequence>
<keyword evidence="5 6" id="KW-0472">Membrane</keyword>
<evidence type="ECO:0000259" key="7">
    <source>
        <dbReference type="Pfam" id="PF09335"/>
    </source>
</evidence>
<dbReference type="STRING" id="1121428.DESHY_20009"/>
<dbReference type="EMBL" id="CAOS01000009">
    <property type="protein sequence ID" value="CCO08140.1"/>
    <property type="molecule type" value="Genomic_DNA"/>
</dbReference>
<evidence type="ECO:0000256" key="3">
    <source>
        <dbReference type="ARBA" id="ARBA00022692"/>
    </source>
</evidence>
<comment type="subcellular location">
    <subcellularLocation>
        <location evidence="1 6">Cell membrane</location>
        <topology evidence="1 6">Multi-pass membrane protein</topology>
    </subcellularLocation>
</comment>
<protein>
    <recommendedName>
        <fullName evidence="6">TVP38/TMEM64 family membrane protein</fullName>
    </recommendedName>
</protein>
<evidence type="ECO:0000256" key="1">
    <source>
        <dbReference type="ARBA" id="ARBA00004651"/>
    </source>
</evidence>
<reference evidence="8 9" key="1">
    <citation type="journal article" date="2013" name="Genome Announc.">
        <title>Genome Sequence of the Sulfate-Reducing Bacterium Desulfotomaculum hydrothermale Lam5(T).</title>
        <authorList>
            <person name="Amin O."/>
            <person name="Fardeau M.L."/>
            <person name="Valette O."/>
            <person name="Hirschler-Rea A."/>
            <person name="Barbe V."/>
            <person name="Medigue C."/>
            <person name="Vacherie B."/>
            <person name="Ollivier B."/>
            <person name="Bertin P.N."/>
            <person name="Dolla A."/>
        </authorList>
    </citation>
    <scope>NUCLEOTIDE SEQUENCE [LARGE SCALE GENOMIC DNA]</scope>
    <source>
        <strain evidence="9">Lam5 / DSM 18033</strain>
    </source>
</reference>
<dbReference type="InterPro" id="IPR032816">
    <property type="entry name" value="VTT_dom"/>
</dbReference>
<evidence type="ECO:0000256" key="5">
    <source>
        <dbReference type="ARBA" id="ARBA00023136"/>
    </source>
</evidence>
<proteinExistence type="inferred from homology"/>
<feature type="transmembrane region" description="Helical" evidence="6">
    <location>
        <begin position="52"/>
        <end position="73"/>
    </location>
</feature>
<name>K8DZ30_9FIRM</name>
<comment type="similarity">
    <text evidence="6">Belongs to the TVP38/TMEM64 family.</text>
</comment>
<keyword evidence="9" id="KW-1185">Reference proteome</keyword>
<evidence type="ECO:0000313" key="8">
    <source>
        <dbReference type="EMBL" id="CCO08140.1"/>
    </source>
</evidence>
<dbReference type="Pfam" id="PF09335">
    <property type="entry name" value="VTT_dom"/>
    <property type="match status" value="1"/>
</dbReference>
<evidence type="ECO:0000313" key="9">
    <source>
        <dbReference type="Proteomes" id="UP000009315"/>
    </source>
</evidence>
<dbReference type="RefSeq" id="WP_008411385.1">
    <property type="nucleotide sequence ID" value="NZ_CAOS01000009.1"/>
</dbReference>
<evidence type="ECO:0000256" key="4">
    <source>
        <dbReference type="ARBA" id="ARBA00022989"/>
    </source>
</evidence>
<feature type="transmembrane region" description="Helical" evidence="6">
    <location>
        <begin position="6"/>
        <end position="22"/>
    </location>
</feature>
<evidence type="ECO:0000256" key="6">
    <source>
        <dbReference type="RuleBase" id="RU366058"/>
    </source>
</evidence>
<feature type="transmembrane region" description="Helical" evidence="6">
    <location>
        <begin position="79"/>
        <end position="106"/>
    </location>
</feature>
<keyword evidence="4 6" id="KW-1133">Transmembrane helix</keyword>